<sequence>MESAGGSDGGGEGGFLGSGEEGAWSEMLRPGMESMEKYYRDMTTMYLGDGHWLSNYAKFLKETSGDSARAEECCERAILVTSATSASCPCTMTSSGTTTGTATVLTPTSIRPSSLPAATAMW</sequence>
<accession>A0AAV2EQ79</accession>
<proteinExistence type="predicted"/>
<gene>
    <name evidence="2" type="ORF">LTRI10_LOCUS29049</name>
</gene>
<protein>
    <submittedName>
        <fullName evidence="2">Uncharacterized protein</fullName>
    </submittedName>
</protein>
<name>A0AAV2EQ79_9ROSI</name>
<evidence type="ECO:0000313" key="3">
    <source>
        <dbReference type="Proteomes" id="UP001497516"/>
    </source>
</evidence>
<evidence type="ECO:0000313" key="2">
    <source>
        <dbReference type="EMBL" id="CAL1388106.1"/>
    </source>
</evidence>
<feature type="region of interest" description="Disordered" evidence="1">
    <location>
        <begin position="1"/>
        <end position="26"/>
    </location>
</feature>
<evidence type="ECO:0000256" key="1">
    <source>
        <dbReference type="SAM" id="MobiDB-lite"/>
    </source>
</evidence>
<dbReference type="Proteomes" id="UP001497516">
    <property type="component" value="Chromosome 5"/>
</dbReference>
<dbReference type="AlphaFoldDB" id="A0AAV2EQ79"/>
<organism evidence="2 3">
    <name type="scientific">Linum trigynum</name>
    <dbReference type="NCBI Taxonomy" id="586398"/>
    <lineage>
        <taxon>Eukaryota</taxon>
        <taxon>Viridiplantae</taxon>
        <taxon>Streptophyta</taxon>
        <taxon>Embryophyta</taxon>
        <taxon>Tracheophyta</taxon>
        <taxon>Spermatophyta</taxon>
        <taxon>Magnoliopsida</taxon>
        <taxon>eudicotyledons</taxon>
        <taxon>Gunneridae</taxon>
        <taxon>Pentapetalae</taxon>
        <taxon>rosids</taxon>
        <taxon>fabids</taxon>
        <taxon>Malpighiales</taxon>
        <taxon>Linaceae</taxon>
        <taxon>Linum</taxon>
    </lineage>
</organism>
<keyword evidence="3" id="KW-1185">Reference proteome</keyword>
<feature type="compositionally biased region" description="Gly residues" evidence="1">
    <location>
        <begin position="1"/>
        <end position="20"/>
    </location>
</feature>
<reference evidence="2 3" key="1">
    <citation type="submission" date="2024-04" db="EMBL/GenBank/DDBJ databases">
        <authorList>
            <person name="Fracassetti M."/>
        </authorList>
    </citation>
    <scope>NUCLEOTIDE SEQUENCE [LARGE SCALE GENOMIC DNA]</scope>
</reference>
<dbReference type="EMBL" id="OZ034818">
    <property type="protein sequence ID" value="CAL1388106.1"/>
    <property type="molecule type" value="Genomic_DNA"/>
</dbReference>